<dbReference type="Pfam" id="PF00294">
    <property type="entry name" value="PfkB"/>
    <property type="match status" value="1"/>
</dbReference>
<name>A0AB36TJ25_ACETH</name>
<sequence>MITSVALNPAVDKIYFVDNFEPGRMYRVRQMVKTAGGKGVNVARVARMLGENVRLTGFKGGETGNWLESQLKKLGVVTRFVEVSGETRTNNNIIDRVRDSETEVLEPGPFISGEDMEKFMEVYKEALSDSKVVVLSGGLPQGVPACCYKALIEEAKNFNIPVILDSGGDALKEGIKAKPNVIKPNLRELGSLIQKELRDMDEIVEALKEINADGIDISMVSMGDKGAVLCTKDLCLRVKVPHVETVNTIGSGDAMVAGFAAGLARDKTMEECLRLAAACGVSNARFLEIGVVDKNEVEIQKNRVEIERIS</sequence>
<dbReference type="InterPro" id="IPR002173">
    <property type="entry name" value="Carboh/pur_kinase_PfkB_CS"/>
</dbReference>
<evidence type="ECO:0000256" key="3">
    <source>
        <dbReference type="ARBA" id="ARBA00022741"/>
    </source>
</evidence>
<dbReference type="EMBL" id="PDBW01000001">
    <property type="protein sequence ID" value="PFH03904.1"/>
    <property type="molecule type" value="Genomic_DNA"/>
</dbReference>
<comment type="caution">
    <text evidence="8">The sequence shown here is derived from an EMBL/GenBank/DDBJ whole genome shotgun (WGS) entry which is preliminary data.</text>
</comment>
<dbReference type="GO" id="GO:0005524">
    <property type="term" value="F:ATP binding"/>
    <property type="evidence" value="ECO:0007669"/>
    <property type="project" value="UniProtKB-KW"/>
</dbReference>
<comment type="similarity">
    <text evidence="6">Belongs to the carbohydrate kinase PfkB family. LacC subfamily.</text>
</comment>
<dbReference type="PANTHER" id="PTHR46566">
    <property type="entry name" value="1-PHOSPHOFRUCTOKINASE-RELATED"/>
    <property type="match status" value="1"/>
</dbReference>
<dbReference type="PANTHER" id="PTHR46566:SF2">
    <property type="entry name" value="ATP-DEPENDENT 6-PHOSPHOFRUCTOKINASE ISOZYME 2"/>
    <property type="match status" value="1"/>
</dbReference>
<protein>
    <recommendedName>
        <fullName evidence="6">Tagatose-6-phosphate kinase</fullName>
        <ecNumber evidence="6">2.7.1.144</ecNumber>
    </recommendedName>
</protein>
<comment type="pathway">
    <text evidence="6">Carbohydrate metabolism; D-tagatose 6-phosphate degradation; D-glyceraldehyde 3-phosphate and glycerone phosphate from D-tagatose 6-phosphate: step 1/2.</text>
</comment>
<comment type="similarity">
    <text evidence="1">Belongs to the carbohydrate kinase pfkB family.</text>
</comment>
<dbReference type="GO" id="GO:0044281">
    <property type="term" value="P:small molecule metabolic process"/>
    <property type="evidence" value="ECO:0007669"/>
    <property type="project" value="UniProtKB-ARBA"/>
</dbReference>
<dbReference type="GO" id="GO:0016052">
    <property type="term" value="P:carbohydrate catabolic process"/>
    <property type="evidence" value="ECO:0007669"/>
    <property type="project" value="UniProtKB-ARBA"/>
</dbReference>
<dbReference type="SUPFAM" id="SSF53613">
    <property type="entry name" value="Ribokinase-like"/>
    <property type="match status" value="1"/>
</dbReference>
<organism evidence="8 9">
    <name type="scientific">Acetivibrio thermocellus AD2</name>
    <dbReference type="NCBI Taxonomy" id="1138384"/>
    <lineage>
        <taxon>Bacteria</taxon>
        <taxon>Bacillati</taxon>
        <taxon>Bacillota</taxon>
        <taxon>Clostridia</taxon>
        <taxon>Eubacteriales</taxon>
        <taxon>Oscillospiraceae</taxon>
        <taxon>Acetivibrio</taxon>
    </lineage>
</organism>
<keyword evidence="4" id="KW-0418">Kinase</keyword>
<dbReference type="GeneID" id="35803674"/>
<dbReference type="PIRSF" id="PIRSF000535">
    <property type="entry name" value="1PFK/6PFK/LacC"/>
    <property type="match status" value="1"/>
</dbReference>
<dbReference type="FunFam" id="3.40.1190.20:FF:000001">
    <property type="entry name" value="Phosphofructokinase"/>
    <property type="match status" value="1"/>
</dbReference>
<dbReference type="EC" id="2.7.1.144" evidence="6"/>
<evidence type="ECO:0000256" key="5">
    <source>
        <dbReference type="ARBA" id="ARBA00022840"/>
    </source>
</evidence>
<accession>A0AB36TJ25</accession>
<dbReference type="GO" id="GO:0008443">
    <property type="term" value="F:phosphofructokinase activity"/>
    <property type="evidence" value="ECO:0007669"/>
    <property type="project" value="TreeGrafter"/>
</dbReference>
<evidence type="ECO:0000313" key="9">
    <source>
        <dbReference type="Proteomes" id="UP000223596"/>
    </source>
</evidence>
<keyword evidence="2 6" id="KW-0808">Transferase</keyword>
<gene>
    <name evidence="8" type="ORF">M972_112723</name>
</gene>
<dbReference type="Gene3D" id="3.40.1190.20">
    <property type="match status" value="1"/>
</dbReference>
<proteinExistence type="inferred from homology"/>
<dbReference type="PROSITE" id="PS00584">
    <property type="entry name" value="PFKB_KINASES_2"/>
    <property type="match status" value="1"/>
</dbReference>
<reference evidence="8 9" key="1">
    <citation type="submission" date="2017-09" db="EMBL/GenBank/DDBJ databases">
        <title>Evaluation of Pacific Biosciences Sequencing Technology to Finishing C. thermocellum Genome Sequences.</title>
        <authorList>
            <person name="Brown S."/>
        </authorList>
    </citation>
    <scope>NUCLEOTIDE SEQUENCE [LARGE SCALE GENOMIC DNA]</scope>
    <source>
        <strain evidence="8 9">AD2</strain>
    </source>
</reference>
<dbReference type="GO" id="GO:0009024">
    <property type="term" value="F:tagatose-6-phosphate kinase activity"/>
    <property type="evidence" value="ECO:0007669"/>
    <property type="project" value="UniProtKB-EC"/>
</dbReference>
<dbReference type="CDD" id="cd01164">
    <property type="entry name" value="FruK_PfkB_like"/>
    <property type="match status" value="1"/>
</dbReference>
<dbReference type="NCBIfam" id="TIGR03168">
    <property type="entry name" value="1-PFK"/>
    <property type="match status" value="1"/>
</dbReference>
<evidence type="ECO:0000256" key="1">
    <source>
        <dbReference type="ARBA" id="ARBA00005380"/>
    </source>
</evidence>
<evidence type="ECO:0000256" key="4">
    <source>
        <dbReference type="ARBA" id="ARBA00022777"/>
    </source>
</evidence>
<evidence type="ECO:0000313" key="8">
    <source>
        <dbReference type="EMBL" id="PFH03904.1"/>
    </source>
</evidence>
<dbReference type="AlphaFoldDB" id="A0AB36TJ25"/>
<dbReference type="GO" id="GO:0005829">
    <property type="term" value="C:cytosol"/>
    <property type="evidence" value="ECO:0007669"/>
    <property type="project" value="TreeGrafter"/>
</dbReference>
<evidence type="ECO:0000256" key="6">
    <source>
        <dbReference type="PIRNR" id="PIRNR000535"/>
    </source>
</evidence>
<dbReference type="Proteomes" id="UP000223596">
    <property type="component" value="Unassembled WGS sequence"/>
</dbReference>
<dbReference type="RefSeq" id="WP_003513950.1">
    <property type="nucleotide sequence ID" value="NZ_CP013828.1"/>
</dbReference>
<feature type="domain" description="Carbohydrate kinase PfkB" evidence="7">
    <location>
        <begin position="12"/>
        <end position="280"/>
    </location>
</feature>
<keyword evidence="3 6" id="KW-0547">Nucleotide-binding</keyword>
<comment type="catalytic activity">
    <reaction evidence="6">
        <text>D-tagatofuranose 6-phosphate + ATP = D-tagatofuranose 1,6-bisphosphate + ADP + H(+)</text>
        <dbReference type="Rhea" id="RHEA:12420"/>
        <dbReference type="ChEBI" id="CHEBI:15378"/>
        <dbReference type="ChEBI" id="CHEBI:30616"/>
        <dbReference type="ChEBI" id="CHEBI:58694"/>
        <dbReference type="ChEBI" id="CHEBI:58695"/>
        <dbReference type="ChEBI" id="CHEBI:456216"/>
        <dbReference type="EC" id="2.7.1.144"/>
    </reaction>
</comment>
<evidence type="ECO:0000259" key="7">
    <source>
        <dbReference type="Pfam" id="PF00294"/>
    </source>
</evidence>
<dbReference type="InterPro" id="IPR029056">
    <property type="entry name" value="Ribokinase-like"/>
</dbReference>
<keyword evidence="6" id="KW-0423">Lactose metabolism</keyword>
<dbReference type="GO" id="GO:0005988">
    <property type="term" value="P:lactose metabolic process"/>
    <property type="evidence" value="ECO:0007669"/>
    <property type="project" value="UniProtKB-KW"/>
</dbReference>
<keyword evidence="5 6" id="KW-0067">ATP-binding</keyword>
<evidence type="ECO:0000256" key="2">
    <source>
        <dbReference type="ARBA" id="ARBA00022679"/>
    </source>
</evidence>
<dbReference type="InterPro" id="IPR011611">
    <property type="entry name" value="PfkB_dom"/>
</dbReference>
<dbReference type="InterPro" id="IPR017583">
    <property type="entry name" value="Tagatose/fructose_Pkinase"/>
</dbReference>